<evidence type="ECO:0000256" key="1">
    <source>
        <dbReference type="ARBA" id="ARBA00001049"/>
    </source>
</evidence>
<keyword evidence="6 11" id="KW-0865">Zymogen</keyword>
<comment type="catalytic activity">
    <reaction evidence="1 11">
        <text>an S-substituted glutathione + H2O = an S-substituted L-cysteinylglycine + L-glutamate</text>
        <dbReference type="Rhea" id="RHEA:59468"/>
        <dbReference type="ChEBI" id="CHEBI:15377"/>
        <dbReference type="ChEBI" id="CHEBI:29985"/>
        <dbReference type="ChEBI" id="CHEBI:90779"/>
        <dbReference type="ChEBI" id="CHEBI:143103"/>
        <dbReference type="EC" id="3.4.19.13"/>
    </reaction>
</comment>
<feature type="binding site" evidence="10">
    <location>
        <position position="493"/>
    </location>
    <ligand>
        <name>L-glutamate</name>
        <dbReference type="ChEBI" id="CHEBI:29985"/>
    </ligand>
</feature>
<comment type="similarity">
    <text evidence="3 11">Belongs to the gamma-glutamyltransferase family.</text>
</comment>
<evidence type="ECO:0000256" key="5">
    <source>
        <dbReference type="ARBA" id="ARBA00022801"/>
    </source>
</evidence>
<comment type="catalytic activity">
    <reaction evidence="2 11">
        <text>glutathione + H2O = L-cysteinylglycine + L-glutamate</text>
        <dbReference type="Rhea" id="RHEA:28807"/>
        <dbReference type="ChEBI" id="CHEBI:15377"/>
        <dbReference type="ChEBI" id="CHEBI:29985"/>
        <dbReference type="ChEBI" id="CHEBI:57925"/>
        <dbReference type="ChEBI" id="CHEBI:61694"/>
        <dbReference type="EC" id="3.4.19.13"/>
    </reaction>
</comment>
<keyword evidence="5 11" id="KW-0378">Hydrolase</keyword>
<dbReference type="InterPro" id="IPR051792">
    <property type="entry name" value="GGT_bact"/>
</dbReference>
<protein>
    <recommendedName>
        <fullName evidence="11">Glutathione hydrolase proenzyme</fullName>
        <ecNumber evidence="11">2.3.2.2</ecNumber>
        <ecNumber evidence="11">3.4.19.13</ecNumber>
    </recommendedName>
    <component>
        <recommendedName>
            <fullName evidence="11">Glutathione hydrolase large chain</fullName>
        </recommendedName>
    </component>
    <component>
        <recommendedName>
            <fullName evidence="11">Glutathione hydrolase small chain</fullName>
        </recommendedName>
    </component>
</protein>
<dbReference type="GO" id="GO:0036374">
    <property type="term" value="F:glutathione hydrolase activity"/>
    <property type="evidence" value="ECO:0007669"/>
    <property type="project" value="UniProtKB-UniRule"/>
</dbReference>
<evidence type="ECO:0000313" key="13">
    <source>
        <dbReference type="Proteomes" id="UP000298264"/>
    </source>
</evidence>
<dbReference type="EMBL" id="RQHV01000061">
    <property type="protein sequence ID" value="TGN08135.1"/>
    <property type="molecule type" value="Genomic_DNA"/>
</dbReference>
<evidence type="ECO:0000256" key="7">
    <source>
        <dbReference type="ARBA" id="ARBA00023315"/>
    </source>
</evidence>
<reference evidence="12" key="1">
    <citation type="journal article" date="2019" name="PLoS Negl. Trop. Dis.">
        <title>Revisiting the worldwide diversity of Leptospira species in the environment.</title>
        <authorList>
            <person name="Vincent A.T."/>
            <person name="Schiettekatte O."/>
            <person name="Bourhy P."/>
            <person name="Veyrier F.J."/>
            <person name="Picardeau M."/>
        </authorList>
    </citation>
    <scope>NUCLEOTIDE SEQUENCE [LARGE SCALE GENOMIC DNA]</scope>
    <source>
        <strain evidence="12">201400974</strain>
    </source>
</reference>
<dbReference type="EC" id="2.3.2.2" evidence="11"/>
<dbReference type="Gene3D" id="1.10.246.230">
    <property type="match status" value="1"/>
</dbReference>
<dbReference type="PANTHER" id="PTHR43199:SF1">
    <property type="entry name" value="GLUTATHIONE HYDROLASE PROENZYME"/>
    <property type="match status" value="1"/>
</dbReference>
<evidence type="ECO:0000256" key="10">
    <source>
        <dbReference type="PIRSR" id="PIRSR600101-2"/>
    </source>
</evidence>
<dbReference type="Proteomes" id="UP000298264">
    <property type="component" value="Unassembled WGS sequence"/>
</dbReference>
<dbReference type="PANTHER" id="PTHR43199">
    <property type="entry name" value="GLUTATHIONE HYDROLASE"/>
    <property type="match status" value="1"/>
</dbReference>
<dbReference type="PRINTS" id="PR01210">
    <property type="entry name" value="GGTRANSPTASE"/>
</dbReference>
<dbReference type="InterPro" id="IPR000101">
    <property type="entry name" value="GGT_peptidase"/>
</dbReference>
<dbReference type="GO" id="GO:0006751">
    <property type="term" value="P:glutathione catabolic process"/>
    <property type="evidence" value="ECO:0007669"/>
    <property type="project" value="UniProtKB-UniRule"/>
</dbReference>
<name>A0A4R9LKM4_9LEPT</name>
<dbReference type="UniPathway" id="UPA00204"/>
<keyword evidence="4 11" id="KW-0808">Transferase</keyword>
<comment type="subunit">
    <text evidence="11">This enzyme consists of two polypeptide chains, which are synthesized in precursor form from a single polypeptide.</text>
</comment>
<keyword evidence="7 11" id="KW-0012">Acyltransferase</keyword>
<dbReference type="NCBIfam" id="TIGR00066">
    <property type="entry name" value="g_glut_trans"/>
    <property type="match status" value="1"/>
</dbReference>
<evidence type="ECO:0000256" key="8">
    <source>
        <dbReference type="ARBA" id="ARBA00047417"/>
    </source>
</evidence>
<comment type="caution">
    <text evidence="12">The sequence shown here is derived from an EMBL/GenBank/DDBJ whole genome shotgun (WGS) entry which is preliminary data.</text>
</comment>
<evidence type="ECO:0000256" key="11">
    <source>
        <dbReference type="RuleBase" id="RU368036"/>
    </source>
</evidence>
<evidence type="ECO:0000256" key="2">
    <source>
        <dbReference type="ARBA" id="ARBA00001089"/>
    </source>
</evidence>
<dbReference type="AlphaFoldDB" id="A0A4R9LKM4"/>
<accession>A0A4R9LKM4</accession>
<evidence type="ECO:0000256" key="4">
    <source>
        <dbReference type="ARBA" id="ARBA00022679"/>
    </source>
</evidence>
<dbReference type="SUPFAM" id="SSF56235">
    <property type="entry name" value="N-terminal nucleophile aminohydrolases (Ntn hydrolases)"/>
    <property type="match status" value="1"/>
</dbReference>
<dbReference type="Gene3D" id="3.60.20.40">
    <property type="match status" value="1"/>
</dbReference>
<feature type="binding site" evidence="10">
    <location>
        <position position="126"/>
    </location>
    <ligand>
        <name>L-glutamate</name>
        <dbReference type="ChEBI" id="CHEBI:29985"/>
    </ligand>
</feature>
<keyword evidence="13" id="KW-1185">Reference proteome</keyword>
<evidence type="ECO:0000256" key="3">
    <source>
        <dbReference type="ARBA" id="ARBA00009381"/>
    </source>
</evidence>
<feature type="binding site" evidence="10">
    <location>
        <begin position="417"/>
        <end position="419"/>
    </location>
    <ligand>
        <name>L-glutamate</name>
        <dbReference type="ChEBI" id="CHEBI:29985"/>
    </ligand>
</feature>
<gene>
    <name evidence="12" type="primary">ggt</name>
    <name evidence="12" type="ORF">EHS11_14480</name>
</gene>
<sequence length="586" mass="64333">MQIPSKIFSIFLLLLSVEFFSCIPGTKFDISKRNLEPVFIPQIDGAADKKNRYEISGNEFVISTDHPLASRAGIEAWKAGGNVVDAFVSASFAVSIVRPQSTGLLGGGFAIVHFPGKKIRKAFDFRERSPKNGKAELYVDKDGKPIPGKTLNGPYAAGVPGMIQGLVLIQKKYGKLPLEKVIESAIGYARQGFPIYSDLARSIESNWKHMNPEMQFIFGKENRPLREGETLVQEDLAKVLERIQTNGDSEIRKGITAEKMAAYYSQFENYMDANDLETYQVYESEPISGTAFGKTLLTMPPPSSGVHLITILQTWNELNQKKSLPTGEIGKTINLTEAMRVGYKDRSDFGGDPRFTNVDVSKFISDEYAKSEANEIERKIVSGAWSNVSGNLKSESYNTTHISILDKEGNAVSSTQSVNGILGAKVVVPGTGLILNNTMDDFSVAPGVPNLYKLIGSEANKIAPGKTPLSSMSPSILLDEKGKSEIVIGAPGGSQIPTTIINTLIRYKKDGYSLYESASYPRLHHQFQPDVLFVEPELKSVFPEANLPFYKVQYIRHRAKVFAVAREGDKLIGVSDPRGEGIPLGF</sequence>
<dbReference type="OrthoDB" id="9781342at2"/>
<dbReference type="GO" id="GO:0006750">
    <property type="term" value="P:glutathione biosynthetic process"/>
    <property type="evidence" value="ECO:0007669"/>
    <property type="project" value="UniProtKB-KW"/>
</dbReference>
<feature type="binding site" evidence="10">
    <location>
        <begin position="470"/>
        <end position="471"/>
    </location>
    <ligand>
        <name>L-glutamate</name>
        <dbReference type="ChEBI" id="CHEBI:29985"/>
    </ligand>
</feature>
<evidence type="ECO:0000256" key="9">
    <source>
        <dbReference type="PIRSR" id="PIRSR600101-1"/>
    </source>
</evidence>
<dbReference type="RefSeq" id="WP_135765094.1">
    <property type="nucleotide sequence ID" value="NZ_RQHV01000061.1"/>
</dbReference>
<comment type="catalytic activity">
    <reaction evidence="8 11">
        <text>an N-terminal (5-L-glutamyl)-[peptide] + an alpha-amino acid = 5-L-glutamyl amino acid + an N-terminal L-alpha-aminoacyl-[peptide]</text>
        <dbReference type="Rhea" id="RHEA:23904"/>
        <dbReference type="Rhea" id="RHEA-COMP:9780"/>
        <dbReference type="Rhea" id="RHEA-COMP:9795"/>
        <dbReference type="ChEBI" id="CHEBI:77644"/>
        <dbReference type="ChEBI" id="CHEBI:78597"/>
        <dbReference type="ChEBI" id="CHEBI:78599"/>
        <dbReference type="ChEBI" id="CHEBI:78608"/>
        <dbReference type="EC" id="2.3.2.2"/>
    </reaction>
</comment>
<organism evidence="12 13">
    <name type="scientific">Leptospira ilyithenensis</name>
    <dbReference type="NCBI Taxonomy" id="2484901"/>
    <lineage>
        <taxon>Bacteria</taxon>
        <taxon>Pseudomonadati</taxon>
        <taxon>Spirochaetota</taxon>
        <taxon>Spirochaetia</taxon>
        <taxon>Leptospirales</taxon>
        <taxon>Leptospiraceae</taxon>
        <taxon>Leptospira</taxon>
    </lineage>
</organism>
<comment type="pathway">
    <text evidence="11">Sulfur metabolism; glutathione metabolism.</text>
</comment>
<keyword evidence="11" id="KW-0317">Glutathione biosynthesis</keyword>
<evidence type="ECO:0000313" key="12">
    <source>
        <dbReference type="EMBL" id="TGN08135.1"/>
    </source>
</evidence>
<feature type="binding site" evidence="10">
    <location>
        <position position="441"/>
    </location>
    <ligand>
        <name>L-glutamate</name>
        <dbReference type="ChEBI" id="CHEBI:29985"/>
    </ligand>
</feature>
<dbReference type="Pfam" id="PF01019">
    <property type="entry name" value="G_glu_transpept"/>
    <property type="match status" value="1"/>
</dbReference>
<dbReference type="GO" id="GO:0103068">
    <property type="term" value="F:leukotriene C4 gamma-glutamyl transferase activity"/>
    <property type="evidence" value="ECO:0007669"/>
    <property type="project" value="UniProtKB-EC"/>
</dbReference>
<dbReference type="InterPro" id="IPR043137">
    <property type="entry name" value="GGT_ssub_C"/>
</dbReference>
<proteinExistence type="inferred from homology"/>
<evidence type="ECO:0000256" key="6">
    <source>
        <dbReference type="ARBA" id="ARBA00023145"/>
    </source>
</evidence>
<dbReference type="EC" id="3.4.19.13" evidence="11"/>
<comment type="PTM">
    <text evidence="11">Cleaved by autocatalysis into a large and a small subunit.</text>
</comment>
<feature type="active site" description="Nucleophile" evidence="9">
    <location>
        <position position="399"/>
    </location>
</feature>
<dbReference type="InterPro" id="IPR029055">
    <property type="entry name" value="Ntn_hydrolases_N"/>
</dbReference>